<dbReference type="Proteomes" id="UP001178507">
    <property type="component" value="Unassembled WGS sequence"/>
</dbReference>
<reference evidence="1" key="1">
    <citation type="submission" date="2023-08" db="EMBL/GenBank/DDBJ databases">
        <authorList>
            <person name="Chen Y."/>
            <person name="Shah S."/>
            <person name="Dougan E. K."/>
            <person name="Thang M."/>
            <person name="Chan C."/>
        </authorList>
    </citation>
    <scope>NUCLEOTIDE SEQUENCE</scope>
</reference>
<keyword evidence="2" id="KW-1185">Reference proteome</keyword>
<name>A0AA36J0P3_9DINO</name>
<gene>
    <name evidence="1" type="ORF">EVOR1521_LOCUS21455</name>
</gene>
<comment type="caution">
    <text evidence="1">The sequence shown here is derived from an EMBL/GenBank/DDBJ whole genome shotgun (WGS) entry which is preliminary data.</text>
</comment>
<dbReference type="Gene3D" id="3.40.50.150">
    <property type="entry name" value="Vaccinia Virus protein VP39"/>
    <property type="match status" value="1"/>
</dbReference>
<dbReference type="AlphaFoldDB" id="A0AA36J0P3"/>
<organism evidence="1 2">
    <name type="scientific">Effrenium voratum</name>
    <dbReference type="NCBI Taxonomy" id="2562239"/>
    <lineage>
        <taxon>Eukaryota</taxon>
        <taxon>Sar</taxon>
        <taxon>Alveolata</taxon>
        <taxon>Dinophyceae</taxon>
        <taxon>Suessiales</taxon>
        <taxon>Symbiodiniaceae</taxon>
        <taxon>Effrenium</taxon>
    </lineage>
</organism>
<proteinExistence type="predicted"/>
<evidence type="ECO:0000313" key="1">
    <source>
        <dbReference type="EMBL" id="CAJ1397442.1"/>
    </source>
</evidence>
<dbReference type="InterPro" id="IPR029063">
    <property type="entry name" value="SAM-dependent_MTases_sf"/>
</dbReference>
<protein>
    <submittedName>
        <fullName evidence="1">Uncharacterized protein</fullName>
    </submittedName>
</protein>
<sequence length="120" mass="13527">MDTLRWRLAQLSGRLSANRFWRVARKGFPVLQQMPQESAKERTSYSPDFLYILTTDRVRMAGFEKAIAQHSACRALEIGCGPWAPLAELCLRQGAEVLAAEGCPKHAAWARRQLRGRAEA</sequence>
<evidence type="ECO:0000313" key="2">
    <source>
        <dbReference type="Proteomes" id="UP001178507"/>
    </source>
</evidence>
<accession>A0AA36J0P3</accession>
<dbReference type="EMBL" id="CAUJNA010003266">
    <property type="protein sequence ID" value="CAJ1397442.1"/>
    <property type="molecule type" value="Genomic_DNA"/>
</dbReference>
<dbReference type="SUPFAM" id="SSF53335">
    <property type="entry name" value="S-adenosyl-L-methionine-dependent methyltransferases"/>
    <property type="match status" value="1"/>
</dbReference>